<dbReference type="Proteomes" id="UP000685013">
    <property type="component" value="Chromosome 13"/>
</dbReference>
<protein>
    <submittedName>
        <fullName evidence="1">Uncharacterized protein</fullName>
    </submittedName>
</protein>
<gene>
    <name evidence="1" type="ORF">SDJN03_19596</name>
</gene>
<feature type="non-terminal residue" evidence="1">
    <location>
        <position position="1"/>
    </location>
</feature>
<comment type="caution">
    <text evidence="1">The sequence shown here is derived from an EMBL/GenBank/DDBJ whole genome shotgun (WGS) entry which is preliminary data.</text>
</comment>
<dbReference type="AlphaFoldDB" id="A0AAV6ML56"/>
<dbReference type="EMBL" id="JAGKQH010000013">
    <property type="protein sequence ID" value="KAG6583664.1"/>
    <property type="molecule type" value="Genomic_DNA"/>
</dbReference>
<accession>A0AAV6ML56</accession>
<reference evidence="1 2" key="1">
    <citation type="journal article" date="2021" name="Hortic Res">
        <title>The domestication of Cucurbita argyrosperma as revealed by the genome of its wild relative.</title>
        <authorList>
            <person name="Barrera-Redondo J."/>
            <person name="Sanchez-de la Vega G."/>
            <person name="Aguirre-Liguori J.A."/>
            <person name="Castellanos-Morales G."/>
            <person name="Gutierrez-Guerrero Y.T."/>
            <person name="Aguirre-Dugua X."/>
            <person name="Aguirre-Planter E."/>
            <person name="Tenaillon M.I."/>
            <person name="Lira-Saade R."/>
            <person name="Eguiarte L.E."/>
        </authorList>
    </citation>
    <scope>NUCLEOTIDE SEQUENCE [LARGE SCALE GENOMIC DNA]</scope>
    <source>
        <strain evidence="1">JBR-2021</strain>
    </source>
</reference>
<sequence>MRWCSVEHTLLFNFPEGCPIYPFCFLSSGLIIVRYSQSHHHPRGSLVLRKCIRSNTLLMDPFIIYEILDHSSESSTHINLVPFPLMEVTVFLFVPKAFDSGFGIIPFFVSCYLVYHAQRHA</sequence>
<keyword evidence="2" id="KW-1185">Reference proteome</keyword>
<evidence type="ECO:0000313" key="2">
    <source>
        <dbReference type="Proteomes" id="UP000685013"/>
    </source>
</evidence>
<name>A0AAV6ML56_9ROSI</name>
<organism evidence="1 2">
    <name type="scientific">Cucurbita argyrosperma subsp. sororia</name>
    <dbReference type="NCBI Taxonomy" id="37648"/>
    <lineage>
        <taxon>Eukaryota</taxon>
        <taxon>Viridiplantae</taxon>
        <taxon>Streptophyta</taxon>
        <taxon>Embryophyta</taxon>
        <taxon>Tracheophyta</taxon>
        <taxon>Spermatophyta</taxon>
        <taxon>Magnoliopsida</taxon>
        <taxon>eudicotyledons</taxon>
        <taxon>Gunneridae</taxon>
        <taxon>Pentapetalae</taxon>
        <taxon>rosids</taxon>
        <taxon>fabids</taxon>
        <taxon>Cucurbitales</taxon>
        <taxon>Cucurbitaceae</taxon>
        <taxon>Cucurbiteae</taxon>
        <taxon>Cucurbita</taxon>
    </lineage>
</organism>
<proteinExistence type="predicted"/>
<evidence type="ECO:0000313" key="1">
    <source>
        <dbReference type="EMBL" id="KAG6583664.1"/>
    </source>
</evidence>